<gene>
    <name evidence="1" type="ORF">MARPO_0019s0186</name>
</gene>
<dbReference type="AlphaFoldDB" id="A0A2R6XFB9"/>
<sequence length="119" mass="13234">MLLRGEARGIIKAEGGFVVPAPAWTPRSVLEPGPERPERLSRLRPEEVSYVGSHPTDGTVTLLCDCLTFYRERKTVRALAVASLGHHRKSSVMSRSGLCRMYKNTGYRYCTVGAWANLL</sequence>
<dbReference type="EMBL" id="KZ772691">
    <property type="protein sequence ID" value="PTQ44795.1"/>
    <property type="molecule type" value="Genomic_DNA"/>
</dbReference>
<reference evidence="2" key="1">
    <citation type="journal article" date="2017" name="Cell">
        <title>Insights into land plant evolution garnered from the Marchantia polymorpha genome.</title>
        <authorList>
            <person name="Bowman J.L."/>
            <person name="Kohchi T."/>
            <person name="Yamato K.T."/>
            <person name="Jenkins J."/>
            <person name="Shu S."/>
            <person name="Ishizaki K."/>
            <person name="Yamaoka S."/>
            <person name="Nishihama R."/>
            <person name="Nakamura Y."/>
            <person name="Berger F."/>
            <person name="Adam C."/>
            <person name="Aki S.S."/>
            <person name="Althoff F."/>
            <person name="Araki T."/>
            <person name="Arteaga-Vazquez M.A."/>
            <person name="Balasubrmanian S."/>
            <person name="Barry K."/>
            <person name="Bauer D."/>
            <person name="Boehm C.R."/>
            <person name="Briginshaw L."/>
            <person name="Caballero-Perez J."/>
            <person name="Catarino B."/>
            <person name="Chen F."/>
            <person name="Chiyoda S."/>
            <person name="Chovatia M."/>
            <person name="Davies K.M."/>
            <person name="Delmans M."/>
            <person name="Demura T."/>
            <person name="Dierschke T."/>
            <person name="Dolan L."/>
            <person name="Dorantes-Acosta A.E."/>
            <person name="Eklund D.M."/>
            <person name="Florent S.N."/>
            <person name="Flores-Sandoval E."/>
            <person name="Fujiyama A."/>
            <person name="Fukuzawa H."/>
            <person name="Galik B."/>
            <person name="Grimanelli D."/>
            <person name="Grimwood J."/>
            <person name="Grossniklaus U."/>
            <person name="Hamada T."/>
            <person name="Haseloff J."/>
            <person name="Hetherington A.J."/>
            <person name="Higo A."/>
            <person name="Hirakawa Y."/>
            <person name="Hundley H.N."/>
            <person name="Ikeda Y."/>
            <person name="Inoue K."/>
            <person name="Inoue S.I."/>
            <person name="Ishida S."/>
            <person name="Jia Q."/>
            <person name="Kakita M."/>
            <person name="Kanazawa T."/>
            <person name="Kawai Y."/>
            <person name="Kawashima T."/>
            <person name="Kennedy M."/>
            <person name="Kinose K."/>
            <person name="Kinoshita T."/>
            <person name="Kohara Y."/>
            <person name="Koide E."/>
            <person name="Komatsu K."/>
            <person name="Kopischke S."/>
            <person name="Kubo M."/>
            <person name="Kyozuka J."/>
            <person name="Lagercrantz U."/>
            <person name="Lin S.S."/>
            <person name="Lindquist E."/>
            <person name="Lipzen A.M."/>
            <person name="Lu C.W."/>
            <person name="De Luna E."/>
            <person name="Martienssen R.A."/>
            <person name="Minamino N."/>
            <person name="Mizutani M."/>
            <person name="Mizutani M."/>
            <person name="Mochizuki N."/>
            <person name="Monte I."/>
            <person name="Mosher R."/>
            <person name="Nagasaki H."/>
            <person name="Nakagami H."/>
            <person name="Naramoto S."/>
            <person name="Nishitani K."/>
            <person name="Ohtani M."/>
            <person name="Okamoto T."/>
            <person name="Okumura M."/>
            <person name="Phillips J."/>
            <person name="Pollak B."/>
            <person name="Reinders A."/>
            <person name="Rovekamp M."/>
            <person name="Sano R."/>
            <person name="Sawa S."/>
            <person name="Schmid M.W."/>
            <person name="Shirakawa M."/>
            <person name="Solano R."/>
            <person name="Spunde A."/>
            <person name="Suetsugu N."/>
            <person name="Sugano S."/>
            <person name="Sugiyama A."/>
            <person name="Sun R."/>
            <person name="Suzuki Y."/>
            <person name="Takenaka M."/>
            <person name="Takezawa D."/>
            <person name="Tomogane H."/>
            <person name="Tsuzuki M."/>
            <person name="Ueda T."/>
            <person name="Umeda M."/>
            <person name="Ward J.M."/>
            <person name="Watanabe Y."/>
            <person name="Yazaki K."/>
            <person name="Yokoyama R."/>
            <person name="Yoshitake Y."/>
            <person name="Yotsui I."/>
            <person name="Zachgo S."/>
            <person name="Schmutz J."/>
        </authorList>
    </citation>
    <scope>NUCLEOTIDE SEQUENCE [LARGE SCALE GENOMIC DNA]</scope>
    <source>
        <strain evidence="2">Tak-1</strain>
    </source>
</reference>
<evidence type="ECO:0000313" key="2">
    <source>
        <dbReference type="Proteomes" id="UP000244005"/>
    </source>
</evidence>
<dbReference type="Proteomes" id="UP000244005">
    <property type="component" value="Unassembled WGS sequence"/>
</dbReference>
<accession>A0A2R6XFB9</accession>
<protein>
    <submittedName>
        <fullName evidence="1">Uncharacterized protein</fullName>
    </submittedName>
</protein>
<keyword evidence="2" id="KW-1185">Reference proteome</keyword>
<name>A0A2R6XFB9_MARPO</name>
<evidence type="ECO:0000313" key="1">
    <source>
        <dbReference type="EMBL" id="PTQ44795.1"/>
    </source>
</evidence>
<dbReference type="Gramene" id="Mp1g14160.1">
    <property type="protein sequence ID" value="Mp1g14160.1.cds1"/>
    <property type="gene ID" value="Mp1g14160"/>
</dbReference>
<organism evidence="1 2">
    <name type="scientific">Marchantia polymorpha</name>
    <name type="common">Common liverwort</name>
    <name type="synonym">Marchantia aquatica</name>
    <dbReference type="NCBI Taxonomy" id="3197"/>
    <lineage>
        <taxon>Eukaryota</taxon>
        <taxon>Viridiplantae</taxon>
        <taxon>Streptophyta</taxon>
        <taxon>Embryophyta</taxon>
        <taxon>Marchantiophyta</taxon>
        <taxon>Marchantiopsida</taxon>
        <taxon>Marchantiidae</taxon>
        <taxon>Marchantiales</taxon>
        <taxon>Marchantiaceae</taxon>
        <taxon>Marchantia</taxon>
    </lineage>
</organism>
<proteinExistence type="predicted"/>